<evidence type="ECO:0008006" key="3">
    <source>
        <dbReference type="Google" id="ProtNLM"/>
    </source>
</evidence>
<proteinExistence type="predicted"/>
<name>A0ABX3TCM6_9MYCO</name>
<protein>
    <recommendedName>
        <fullName evidence="3">Acyl-CoA dehydrogenase</fullName>
    </recommendedName>
</protein>
<feature type="non-terminal residue" evidence="1">
    <location>
        <position position="90"/>
    </location>
</feature>
<comment type="caution">
    <text evidence="1">The sequence shown here is derived from an EMBL/GenBank/DDBJ whole genome shotgun (WGS) entry which is preliminary data.</text>
</comment>
<accession>A0ABX3TCM6</accession>
<reference evidence="1 2" key="1">
    <citation type="submission" date="2017-02" db="EMBL/GenBank/DDBJ databases">
        <title>The new phylogeny of genus Mycobacterium.</title>
        <authorList>
            <person name="Tortoli E."/>
            <person name="Trovato A."/>
            <person name="Cirillo D.M."/>
        </authorList>
    </citation>
    <scope>NUCLEOTIDE SEQUENCE [LARGE SCALE GENOMIC DNA]</scope>
    <source>
        <strain evidence="1 2">CCUG 56329</strain>
    </source>
</reference>
<dbReference type="Proteomes" id="UP000192847">
    <property type="component" value="Unassembled WGS sequence"/>
</dbReference>
<gene>
    <name evidence="1" type="ORF">BST46_29600</name>
</gene>
<keyword evidence="2" id="KW-1185">Reference proteome</keyword>
<sequence>MSSDADAGGLGPVLDGLEDFLVSEVDQLHEENAWLDDQREVYDRQGRYTPAVLELVRHVRGRSAAAGYYTMALPSIVGGADLGFLGACLA</sequence>
<evidence type="ECO:0000313" key="2">
    <source>
        <dbReference type="Proteomes" id="UP000192847"/>
    </source>
</evidence>
<dbReference type="EMBL" id="MVIL01000715">
    <property type="protein sequence ID" value="ORB76527.1"/>
    <property type="molecule type" value="Genomic_DNA"/>
</dbReference>
<dbReference type="RefSeq" id="WP_211285892.1">
    <property type="nucleotide sequence ID" value="NZ_MVIL01000715.1"/>
</dbReference>
<organism evidence="1 2">
    <name type="scientific">Mycobacterium timonense</name>
    <dbReference type="NCBI Taxonomy" id="701043"/>
    <lineage>
        <taxon>Bacteria</taxon>
        <taxon>Bacillati</taxon>
        <taxon>Actinomycetota</taxon>
        <taxon>Actinomycetes</taxon>
        <taxon>Mycobacteriales</taxon>
        <taxon>Mycobacteriaceae</taxon>
        <taxon>Mycobacterium</taxon>
        <taxon>Mycobacterium avium complex (MAC)</taxon>
    </lineage>
</organism>
<evidence type="ECO:0000313" key="1">
    <source>
        <dbReference type="EMBL" id="ORB76527.1"/>
    </source>
</evidence>